<dbReference type="GO" id="GO:0006270">
    <property type="term" value="P:DNA replication initiation"/>
    <property type="evidence" value="ECO:0007669"/>
    <property type="project" value="TreeGrafter"/>
</dbReference>
<proteinExistence type="predicted"/>
<gene>
    <name evidence="3" type="ORF">FOMPIDRAFT_1050241</name>
</gene>
<dbReference type="AlphaFoldDB" id="S8E455"/>
<feature type="domain" description="Orc1-like AAA ATPase" evidence="2">
    <location>
        <begin position="157"/>
        <end position="302"/>
    </location>
</feature>
<feature type="compositionally biased region" description="Low complexity" evidence="1">
    <location>
        <begin position="113"/>
        <end position="124"/>
    </location>
</feature>
<protein>
    <recommendedName>
        <fullName evidence="2">Orc1-like AAA ATPase domain-containing protein</fullName>
    </recommendedName>
</protein>
<evidence type="ECO:0000313" key="4">
    <source>
        <dbReference type="Proteomes" id="UP000015241"/>
    </source>
</evidence>
<dbReference type="OrthoDB" id="1926878at2759"/>
<dbReference type="GO" id="GO:0005634">
    <property type="term" value="C:nucleus"/>
    <property type="evidence" value="ECO:0007669"/>
    <property type="project" value="TreeGrafter"/>
</dbReference>
<dbReference type="eggNOG" id="KOG2227">
    <property type="taxonomic scope" value="Eukaryota"/>
</dbReference>
<evidence type="ECO:0000256" key="1">
    <source>
        <dbReference type="SAM" id="MobiDB-lite"/>
    </source>
</evidence>
<dbReference type="EMBL" id="KE504153">
    <property type="protein sequence ID" value="EPS99901.1"/>
    <property type="molecule type" value="Genomic_DNA"/>
</dbReference>
<feature type="compositionally biased region" description="Low complexity" evidence="1">
    <location>
        <begin position="538"/>
        <end position="549"/>
    </location>
</feature>
<feature type="compositionally biased region" description="Low complexity" evidence="1">
    <location>
        <begin position="88"/>
        <end position="104"/>
    </location>
</feature>
<name>S8E455_FOMSC</name>
<dbReference type="STRING" id="743788.S8E455"/>
<dbReference type="HOGENOM" id="CLU_025750_0_0_1"/>
<dbReference type="SUPFAM" id="SSF52540">
    <property type="entry name" value="P-loop containing nucleoside triphosphate hydrolases"/>
    <property type="match status" value="1"/>
</dbReference>
<sequence length="624" mass="66685">MQATPRSMRSSVLGKRTHTQSSSDSSYTARSACEDGIALPTPDPSPDPKRPRTTTSFLDGDGNKENIPPIVFTVLNRTPSRRVRRSSTESSISPRRTPRRTTSSADLTASPRTPSTSFNSLSLSTPPPSPPSALLPLHVRVRALLRATSNGVTGMTGRAEERTVIESFIASFLAGEDQDHTSLYISGSPGTGKTALVNDVLRVSRGNLEANGVRATLINCMAVKSVDAVWHSLAEAIDEERVQGRRTRKLRETPADRVQRLLTAKDIKFVVVLDELDHAVTDDSSLLSLFTFAQTLSKRLRVVGIANTHTLTSTTTTAVLDSVQSVKTVHFAPYGPQQLSQIISSRLAPLYDDVDCVDRIKQFLPISTPTLLSKKAASQTGDVRATFEVLRGAIDLALAEVTSDDPISAPSPVVTPANILAALKAQPSTSGTVLSGSGLSRPASEMVEKRADAGLTLSNPVAAGSPHKTSRSPVKRTPLLLRRVTITSMLLTFTLSIPLYSDFADLLGLLETVGLVALSTGRGSMPGTPSKSGRKGFTRSSSFTTGSGKGNTQEVSFVADVRLEEVLRGLGVAVSGAEVEPPVDAREEEVRAIWERERARIAREVKASARAAATTDVFEGAMEV</sequence>
<dbReference type="GO" id="GO:0033314">
    <property type="term" value="P:mitotic DNA replication checkpoint signaling"/>
    <property type="evidence" value="ECO:0007669"/>
    <property type="project" value="TreeGrafter"/>
</dbReference>
<evidence type="ECO:0000259" key="2">
    <source>
        <dbReference type="Pfam" id="PF13191"/>
    </source>
</evidence>
<dbReference type="InterPro" id="IPR041664">
    <property type="entry name" value="AAA_16"/>
</dbReference>
<dbReference type="InParanoid" id="S8E455"/>
<dbReference type="Gene3D" id="3.40.50.300">
    <property type="entry name" value="P-loop containing nucleotide triphosphate hydrolases"/>
    <property type="match status" value="1"/>
</dbReference>
<dbReference type="InterPro" id="IPR050311">
    <property type="entry name" value="ORC1/CDC6"/>
</dbReference>
<dbReference type="FunCoup" id="S8E455">
    <property type="interactions" value="410"/>
</dbReference>
<dbReference type="Proteomes" id="UP000015241">
    <property type="component" value="Unassembled WGS sequence"/>
</dbReference>
<feature type="region of interest" description="Disordered" evidence="1">
    <location>
        <begin position="522"/>
        <end position="549"/>
    </location>
</feature>
<evidence type="ECO:0000313" key="3">
    <source>
        <dbReference type="EMBL" id="EPS99901.1"/>
    </source>
</evidence>
<feature type="region of interest" description="Disordered" evidence="1">
    <location>
        <begin position="1"/>
        <end position="132"/>
    </location>
</feature>
<dbReference type="Pfam" id="PF13191">
    <property type="entry name" value="AAA_16"/>
    <property type="match status" value="1"/>
</dbReference>
<reference evidence="3 4" key="1">
    <citation type="journal article" date="2012" name="Science">
        <title>The Paleozoic origin of enzymatic lignin decomposition reconstructed from 31 fungal genomes.</title>
        <authorList>
            <person name="Floudas D."/>
            <person name="Binder M."/>
            <person name="Riley R."/>
            <person name="Barry K."/>
            <person name="Blanchette R.A."/>
            <person name="Henrissat B."/>
            <person name="Martinez A.T."/>
            <person name="Otillar R."/>
            <person name="Spatafora J.W."/>
            <person name="Yadav J.S."/>
            <person name="Aerts A."/>
            <person name="Benoit I."/>
            <person name="Boyd A."/>
            <person name="Carlson A."/>
            <person name="Copeland A."/>
            <person name="Coutinho P.M."/>
            <person name="de Vries R.P."/>
            <person name="Ferreira P."/>
            <person name="Findley K."/>
            <person name="Foster B."/>
            <person name="Gaskell J."/>
            <person name="Glotzer D."/>
            <person name="Gorecki P."/>
            <person name="Heitman J."/>
            <person name="Hesse C."/>
            <person name="Hori C."/>
            <person name="Igarashi K."/>
            <person name="Jurgens J.A."/>
            <person name="Kallen N."/>
            <person name="Kersten P."/>
            <person name="Kohler A."/>
            <person name="Kuees U."/>
            <person name="Kumar T.K.A."/>
            <person name="Kuo A."/>
            <person name="LaButti K."/>
            <person name="Larrondo L.F."/>
            <person name="Lindquist E."/>
            <person name="Ling A."/>
            <person name="Lombard V."/>
            <person name="Lucas S."/>
            <person name="Lundell T."/>
            <person name="Martin R."/>
            <person name="McLaughlin D.J."/>
            <person name="Morgenstern I."/>
            <person name="Morin E."/>
            <person name="Murat C."/>
            <person name="Nagy L.G."/>
            <person name="Nolan M."/>
            <person name="Ohm R.A."/>
            <person name="Patyshakuliyeva A."/>
            <person name="Rokas A."/>
            <person name="Ruiz-Duenas F.J."/>
            <person name="Sabat G."/>
            <person name="Salamov A."/>
            <person name="Samejima M."/>
            <person name="Schmutz J."/>
            <person name="Slot J.C."/>
            <person name="St John F."/>
            <person name="Stenlid J."/>
            <person name="Sun H."/>
            <person name="Sun S."/>
            <person name="Syed K."/>
            <person name="Tsang A."/>
            <person name="Wiebenga A."/>
            <person name="Young D."/>
            <person name="Pisabarro A."/>
            <person name="Eastwood D.C."/>
            <person name="Martin F."/>
            <person name="Cullen D."/>
            <person name="Grigoriev I.V."/>
            <person name="Hibbett D.S."/>
        </authorList>
    </citation>
    <scope>NUCLEOTIDE SEQUENCE</scope>
    <source>
        <strain evidence="4">FP-58527</strain>
    </source>
</reference>
<dbReference type="InterPro" id="IPR027417">
    <property type="entry name" value="P-loop_NTPase"/>
</dbReference>
<accession>S8E455</accession>
<dbReference type="PANTHER" id="PTHR10763">
    <property type="entry name" value="CELL DIVISION CONTROL PROTEIN 6-RELATED"/>
    <property type="match status" value="1"/>
</dbReference>
<feature type="compositionally biased region" description="Polar residues" evidence="1">
    <location>
        <begin position="1"/>
        <end position="10"/>
    </location>
</feature>
<dbReference type="Gene3D" id="1.10.8.60">
    <property type="match status" value="1"/>
</dbReference>
<dbReference type="GO" id="GO:0003688">
    <property type="term" value="F:DNA replication origin binding"/>
    <property type="evidence" value="ECO:0007669"/>
    <property type="project" value="TreeGrafter"/>
</dbReference>
<keyword evidence="4" id="KW-1185">Reference proteome</keyword>
<dbReference type="PANTHER" id="PTHR10763:SF26">
    <property type="entry name" value="CELL DIVISION CONTROL PROTEIN 6 HOMOLOG"/>
    <property type="match status" value="1"/>
</dbReference>
<organism evidence="3 4">
    <name type="scientific">Fomitopsis schrenkii</name>
    <name type="common">Brown rot fungus</name>
    <dbReference type="NCBI Taxonomy" id="2126942"/>
    <lineage>
        <taxon>Eukaryota</taxon>
        <taxon>Fungi</taxon>
        <taxon>Dikarya</taxon>
        <taxon>Basidiomycota</taxon>
        <taxon>Agaricomycotina</taxon>
        <taxon>Agaricomycetes</taxon>
        <taxon>Polyporales</taxon>
        <taxon>Fomitopsis</taxon>
    </lineage>
</organism>